<dbReference type="GO" id="GO:0030276">
    <property type="term" value="F:clathrin binding"/>
    <property type="evidence" value="ECO:0007669"/>
    <property type="project" value="InterPro"/>
</dbReference>
<dbReference type="PANTHER" id="PTHR16156:SF10">
    <property type="entry name" value="AFTIPHILIN-RELATED"/>
    <property type="match status" value="1"/>
</dbReference>
<evidence type="ECO:0000256" key="1">
    <source>
        <dbReference type="SAM" id="MobiDB-lite"/>
    </source>
</evidence>
<dbReference type="GO" id="GO:0030121">
    <property type="term" value="C:AP-1 adaptor complex"/>
    <property type="evidence" value="ECO:0007669"/>
    <property type="project" value="TreeGrafter"/>
</dbReference>
<feature type="compositionally biased region" description="Polar residues" evidence="1">
    <location>
        <begin position="96"/>
        <end position="105"/>
    </location>
</feature>
<evidence type="ECO:0000259" key="2">
    <source>
        <dbReference type="Pfam" id="PF15045"/>
    </source>
</evidence>
<feature type="compositionally biased region" description="Polar residues" evidence="1">
    <location>
        <begin position="149"/>
        <end position="160"/>
    </location>
</feature>
<reference evidence="4" key="1">
    <citation type="submission" date="2022-11" db="UniProtKB">
        <authorList>
            <consortium name="WormBaseParasite"/>
        </authorList>
    </citation>
    <scope>IDENTIFICATION</scope>
</reference>
<feature type="domain" description="Aftiphilin clathrin-binding box" evidence="2">
    <location>
        <begin position="419"/>
        <end position="455"/>
    </location>
</feature>
<feature type="compositionally biased region" description="Basic and acidic residues" evidence="1">
    <location>
        <begin position="253"/>
        <end position="264"/>
    </location>
</feature>
<dbReference type="WBParaSite" id="PSAMB.scaffold1384size32322.g12764.t1">
    <property type="protein sequence ID" value="PSAMB.scaffold1384size32322.g12764.t1"/>
    <property type="gene ID" value="PSAMB.scaffold1384size32322.g12764"/>
</dbReference>
<feature type="compositionally biased region" description="Polar residues" evidence="1">
    <location>
        <begin position="119"/>
        <end position="141"/>
    </location>
</feature>
<evidence type="ECO:0000313" key="4">
    <source>
        <dbReference type="WBParaSite" id="PSAMB.scaffold1384size32322.g12764.t1"/>
    </source>
</evidence>
<dbReference type="GO" id="GO:0032588">
    <property type="term" value="C:trans-Golgi network membrane"/>
    <property type="evidence" value="ECO:0007669"/>
    <property type="project" value="InterPro"/>
</dbReference>
<feature type="compositionally biased region" description="Basic and acidic residues" evidence="1">
    <location>
        <begin position="76"/>
        <end position="86"/>
    </location>
</feature>
<dbReference type="PANTHER" id="PTHR16156">
    <property type="entry name" value="AFTIPHILIN A-RELATED"/>
    <property type="match status" value="1"/>
</dbReference>
<evidence type="ECO:0000313" key="3">
    <source>
        <dbReference type="Proteomes" id="UP000887566"/>
    </source>
</evidence>
<name>A0A914UZ72_9BILA</name>
<dbReference type="AlphaFoldDB" id="A0A914UZ72"/>
<feature type="region of interest" description="Disordered" evidence="1">
    <location>
        <begin position="477"/>
        <end position="502"/>
    </location>
</feature>
<sequence>MDDDCPPPPPVQHNAADEDEADLNDSRRLTAVADVSSNFQCGFDLEVPVPDPGHSMSSTSPVPTGHNSVLKSETLPSRKNDERADVSTEESPTVPADSSTSTSAQGDPCSIALERTASTHDISNNVVQQTLDGDSSSNNFEDSPEVSASLESVSDTAQSSHPPPCEYAITNGGAEIIPELSDNHSETGLNQEKDFEDLERLVQETSSTLTADDVALESQNHTAVLSADCEMQETKNVTPLDSDNLEIANSAKVPDEDAKETNNDHDDDDFGDFEEFGDFAAVQPGVVTNASDSQTTNDDGGWAAFGSAPVAPANEGWAADFSAVGDWPPATSDAPPTPTAASEAVQFESAPAAINVVAEKSLLPSLSSLIEDADLWDFGGDDVPAADSEETTAINDLLRSFDCDKFVDTSDDALKRAFDVWLALRIIEETIALKCQWTGSTTNACFLRGLNMDANLAKMRNTGLPVFAQHLGGSLLTPLAPGQQPPSETMQASNGKATPSTSSAVHIDSLSVPPAQFDWRNSGLTNPLTAASVNASSAIFDLDFLTANETGGKGGNIAAALQKDLDALGLNSPTHSTKSTDSATKQPSLLDQLMSQSVNKTTKIIPVTELSVEAKALHDSLPNLDYMHSSVLMFPIRRQDGGSK</sequence>
<feature type="region of interest" description="Disordered" evidence="1">
    <location>
        <begin position="1"/>
        <end position="195"/>
    </location>
</feature>
<proteinExistence type="predicted"/>
<feature type="region of interest" description="Disordered" evidence="1">
    <location>
        <begin position="234"/>
        <end position="265"/>
    </location>
</feature>
<dbReference type="InterPro" id="IPR029205">
    <property type="entry name" value="Clathrin-bd"/>
</dbReference>
<dbReference type="Proteomes" id="UP000887566">
    <property type="component" value="Unplaced"/>
</dbReference>
<dbReference type="InterPro" id="IPR046359">
    <property type="entry name" value="Aftin-like"/>
</dbReference>
<feature type="compositionally biased region" description="Polar residues" evidence="1">
    <location>
        <begin position="485"/>
        <end position="502"/>
    </location>
</feature>
<keyword evidence="3" id="KW-1185">Reference proteome</keyword>
<accession>A0A914UZ72</accession>
<feature type="compositionally biased region" description="Polar residues" evidence="1">
    <location>
        <begin position="55"/>
        <end position="75"/>
    </location>
</feature>
<protein>
    <submittedName>
        <fullName evidence="4">Aftiphilin clathrin-binding box domain-containing protein</fullName>
    </submittedName>
</protein>
<feature type="compositionally biased region" description="Pro residues" evidence="1">
    <location>
        <begin position="1"/>
        <end position="11"/>
    </location>
</feature>
<dbReference type="Pfam" id="PF15045">
    <property type="entry name" value="Clathrin_bdg"/>
    <property type="match status" value="1"/>
</dbReference>
<organism evidence="3 4">
    <name type="scientific">Plectus sambesii</name>
    <dbReference type="NCBI Taxonomy" id="2011161"/>
    <lineage>
        <taxon>Eukaryota</taxon>
        <taxon>Metazoa</taxon>
        <taxon>Ecdysozoa</taxon>
        <taxon>Nematoda</taxon>
        <taxon>Chromadorea</taxon>
        <taxon>Plectida</taxon>
        <taxon>Plectina</taxon>
        <taxon>Plectoidea</taxon>
        <taxon>Plectidae</taxon>
        <taxon>Plectus</taxon>
    </lineage>
</organism>